<organism evidence="2">
    <name type="scientific">Desulfobacca acetoxidans</name>
    <dbReference type="NCBI Taxonomy" id="60893"/>
    <lineage>
        <taxon>Bacteria</taxon>
        <taxon>Pseudomonadati</taxon>
        <taxon>Thermodesulfobacteriota</taxon>
        <taxon>Desulfobaccia</taxon>
        <taxon>Desulfobaccales</taxon>
        <taxon>Desulfobaccaceae</taxon>
        <taxon>Desulfobacca</taxon>
    </lineage>
</organism>
<name>A0A7C3V588_9BACT</name>
<proteinExistence type="predicted"/>
<gene>
    <name evidence="2" type="ORF">ENW96_07580</name>
</gene>
<protein>
    <submittedName>
        <fullName evidence="2">Uncharacterized protein</fullName>
    </submittedName>
</protein>
<dbReference type="AlphaFoldDB" id="A0A7C3V588"/>
<evidence type="ECO:0000313" key="2">
    <source>
        <dbReference type="EMBL" id="HGF34234.1"/>
    </source>
</evidence>
<keyword evidence="1" id="KW-0175">Coiled coil</keyword>
<sequence length="65" mass="7498">MPIRYLAQELYRLTQKVEELEKRLAALGPAPSAERGALEIELLKAKKERDHLRAVLESKKEKPMI</sequence>
<evidence type="ECO:0000256" key="1">
    <source>
        <dbReference type="SAM" id="Coils"/>
    </source>
</evidence>
<reference evidence="2" key="1">
    <citation type="journal article" date="2020" name="mSystems">
        <title>Genome- and Community-Level Interaction Insights into Carbon Utilization and Element Cycling Functions of Hydrothermarchaeota in Hydrothermal Sediment.</title>
        <authorList>
            <person name="Zhou Z."/>
            <person name="Liu Y."/>
            <person name="Xu W."/>
            <person name="Pan J."/>
            <person name="Luo Z.H."/>
            <person name="Li M."/>
        </authorList>
    </citation>
    <scope>NUCLEOTIDE SEQUENCE [LARGE SCALE GENOMIC DNA]</scope>
    <source>
        <strain evidence="2">SpSt-897</strain>
    </source>
</reference>
<feature type="coiled-coil region" evidence="1">
    <location>
        <begin position="3"/>
        <end position="62"/>
    </location>
</feature>
<accession>A0A7C3V588</accession>
<comment type="caution">
    <text evidence="2">The sequence shown here is derived from an EMBL/GenBank/DDBJ whole genome shotgun (WGS) entry which is preliminary data.</text>
</comment>
<dbReference type="EMBL" id="DTMF01000191">
    <property type="protein sequence ID" value="HGF34234.1"/>
    <property type="molecule type" value="Genomic_DNA"/>
</dbReference>